<feature type="signal peptide" evidence="1">
    <location>
        <begin position="1"/>
        <end position="32"/>
    </location>
</feature>
<proteinExistence type="predicted"/>
<gene>
    <name evidence="2" type="ORF">R0137_07185</name>
</gene>
<dbReference type="InterPro" id="IPR042245">
    <property type="entry name" value="Tgt2/MlaC_sf"/>
</dbReference>
<evidence type="ECO:0000256" key="1">
    <source>
        <dbReference type="SAM" id="SignalP"/>
    </source>
</evidence>
<dbReference type="PANTHER" id="PTHR36573:SF1">
    <property type="entry name" value="INTERMEMBRANE PHOSPHOLIPID TRANSPORT SYSTEM BINDING PROTEIN MLAC"/>
    <property type="match status" value="1"/>
</dbReference>
<evidence type="ECO:0000313" key="2">
    <source>
        <dbReference type="EMBL" id="WOJ98345.1"/>
    </source>
</evidence>
<organism evidence="2 3">
    <name type="scientific">Congregibacter brevis</name>
    <dbReference type="NCBI Taxonomy" id="3081201"/>
    <lineage>
        <taxon>Bacteria</taxon>
        <taxon>Pseudomonadati</taxon>
        <taxon>Pseudomonadota</taxon>
        <taxon>Gammaproteobacteria</taxon>
        <taxon>Cellvibrionales</taxon>
        <taxon>Halieaceae</taxon>
        <taxon>Congregibacter</taxon>
    </lineage>
</organism>
<dbReference type="PANTHER" id="PTHR36573">
    <property type="entry name" value="INTERMEMBRANE PHOSPHOLIPID TRANSPORT SYSTEM BINDING PROTEIN MLAC"/>
    <property type="match status" value="1"/>
</dbReference>
<reference evidence="2 3" key="1">
    <citation type="submission" date="2023-10" db="EMBL/GenBank/DDBJ databases">
        <title>Two novel species belonging to the OM43/NOR5 clade.</title>
        <authorList>
            <person name="Park M."/>
        </authorList>
    </citation>
    <scope>NUCLEOTIDE SEQUENCE [LARGE SCALE GENOMIC DNA]</scope>
    <source>
        <strain evidence="2 3">IMCC45268</strain>
    </source>
</reference>
<dbReference type="InterPro" id="IPR008869">
    <property type="entry name" value="MlaC/ttg2D"/>
</dbReference>
<sequence>MFSQRNWARSMVASVALIAGLLVVSVAPSVGAQDNTESTALTAQETLRQTTDAVLAVIEEARAYVDDDPERYYQEVHTVLDPIVDFRGFARGVMGEYATGARYRSLDEAGREQLKDQLERFTDTMRAGLVRTYSKGLLAFGGSRVELDDSEPSDASSNRATLRQLIYSDEAQPYVVVYLMARDKAGDWRMRNLIVENVNLGQIFRSQFESAARRYGGDIDKVIANWTVETAAE</sequence>
<accession>A0ABZ0IH05</accession>
<dbReference type="Proteomes" id="UP001626549">
    <property type="component" value="Chromosome"/>
</dbReference>
<dbReference type="Pfam" id="PF05494">
    <property type="entry name" value="MlaC"/>
    <property type="match status" value="1"/>
</dbReference>
<keyword evidence="1" id="KW-0732">Signal</keyword>
<protein>
    <submittedName>
        <fullName evidence="2">ABC transporter substrate-binding protein</fullName>
    </submittedName>
</protein>
<dbReference type="RefSeq" id="WP_407329684.1">
    <property type="nucleotide sequence ID" value="NZ_CP136865.1"/>
</dbReference>
<evidence type="ECO:0000313" key="3">
    <source>
        <dbReference type="Proteomes" id="UP001626549"/>
    </source>
</evidence>
<dbReference type="Gene3D" id="3.10.450.710">
    <property type="entry name" value="Tgt2/MlaC"/>
    <property type="match status" value="1"/>
</dbReference>
<name>A0ABZ0IH05_9GAMM</name>
<feature type="chain" id="PRO_5047195770" evidence="1">
    <location>
        <begin position="33"/>
        <end position="233"/>
    </location>
</feature>
<keyword evidence="3" id="KW-1185">Reference proteome</keyword>
<dbReference type="EMBL" id="CP136865">
    <property type="protein sequence ID" value="WOJ98345.1"/>
    <property type="molecule type" value="Genomic_DNA"/>
</dbReference>